<gene>
    <name evidence="1" type="ORF">LH706_03395</name>
</gene>
<organism evidence="1">
    <name type="scientific">Ralstonia solanacearum</name>
    <name type="common">Pseudomonas solanacearum</name>
    <dbReference type="NCBI Taxonomy" id="305"/>
    <lineage>
        <taxon>Bacteria</taxon>
        <taxon>Pseudomonadati</taxon>
        <taxon>Pseudomonadota</taxon>
        <taxon>Betaproteobacteria</taxon>
        <taxon>Burkholderiales</taxon>
        <taxon>Burkholderiaceae</taxon>
        <taxon>Ralstonia</taxon>
        <taxon>Ralstonia solanacearum species complex</taxon>
    </lineage>
</organism>
<dbReference type="EMBL" id="CP085043">
    <property type="protein sequence ID" value="UZF15513.1"/>
    <property type="molecule type" value="Genomic_DNA"/>
</dbReference>
<reference evidence="1" key="1">
    <citation type="submission" date="2021-10" db="EMBL/GenBank/DDBJ databases">
        <title>Complete genome sequences of five Ralstonia solancearum strains isolated from sunflower.</title>
        <authorList>
            <person name="She X."/>
            <person name="He Z."/>
        </authorList>
    </citation>
    <scope>NUCLEOTIDE SEQUENCE</scope>
    <source>
        <strain evidence="1">RS638</strain>
    </source>
</reference>
<name>A0ABY6NDX1_RALSL</name>
<sequence>MHTKIRFFVVNLGFSIEELVARIKMVANRVPGKMVVVDVGKESKSISLYAFIAREISIARRDESGDVTWEAVETVDRVPMKIYSARKSIVISAINPPRGSRYVDVLMSEVCEGEGYFFEPLEITEPMIRKHVAKFDSARLVSAKVRDFAVYEGAVGRFEVTSKNGLKEEIAPFLEGKYYRMDSLTYELTHRAASFLVAYSNNGGIKVNSNHLDVMLSSFEGLI</sequence>
<evidence type="ECO:0000313" key="1">
    <source>
        <dbReference type="EMBL" id="UZF15513.1"/>
    </source>
</evidence>
<proteinExistence type="predicted"/>
<accession>A0ABY6NDX1</accession>
<protein>
    <submittedName>
        <fullName evidence="1">Uncharacterized protein</fullName>
    </submittedName>
</protein>